<dbReference type="AlphaFoldDB" id="X1FT67"/>
<reference evidence="1" key="1">
    <citation type="journal article" date="2014" name="Front. Microbiol.">
        <title>High frequency of phylogenetically diverse reductive dehalogenase-homologous genes in deep subseafloor sedimentary metagenomes.</title>
        <authorList>
            <person name="Kawai M."/>
            <person name="Futagami T."/>
            <person name="Toyoda A."/>
            <person name="Takaki Y."/>
            <person name="Nishi S."/>
            <person name="Hori S."/>
            <person name="Arai W."/>
            <person name="Tsubouchi T."/>
            <person name="Morono Y."/>
            <person name="Uchiyama I."/>
            <person name="Ito T."/>
            <person name="Fujiyama A."/>
            <person name="Inagaki F."/>
            <person name="Takami H."/>
        </authorList>
    </citation>
    <scope>NUCLEOTIDE SEQUENCE</scope>
    <source>
        <strain evidence="1">Expedition CK06-06</strain>
    </source>
</reference>
<sequence length="94" mass="10469">MAEEPEKKGAFYRGVKLDYAWVEDYWFATLEGEALRADTIPELHALIDAILGPVPEAPPEDEEPEVPAPVLTRVEVYLGCSVYLWPDGVTHSTP</sequence>
<comment type="caution">
    <text evidence="1">The sequence shown here is derived from an EMBL/GenBank/DDBJ whole genome shotgun (WGS) entry which is preliminary data.</text>
</comment>
<accession>X1FT67</accession>
<gene>
    <name evidence="1" type="ORF">S03H2_10491</name>
</gene>
<protein>
    <submittedName>
        <fullName evidence="1">Uncharacterized protein</fullName>
    </submittedName>
</protein>
<feature type="non-terminal residue" evidence="1">
    <location>
        <position position="94"/>
    </location>
</feature>
<name>X1FT67_9ZZZZ</name>
<organism evidence="1">
    <name type="scientific">marine sediment metagenome</name>
    <dbReference type="NCBI Taxonomy" id="412755"/>
    <lineage>
        <taxon>unclassified sequences</taxon>
        <taxon>metagenomes</taxon>
        <taxon>ecological metagenomes</taxon>
    </lineage>
</organism>
<proteinExistence type="predicted"/>
<evidence type="ECO:0000313" key="1">
    <source>
        <dbReference type="EMBL" id="GAH35735.1"/>
    </source>
</evidence>
<dbReference type="EMBL" id="BARU01005395">
    <property type="protein sequence ID" value="GAH35735.1"/>
    <property type="molecule type" value="Genomic_DNA"/>
</dbReference>